<dbReference type="Proteomes" id="UP000823914">
    <property type="component" value="Unassembled WGS sequence"/>
</dbReference>
<evidence type="ECO:0000313" key="3">
    <source>
        <dbReference type="Proteomes" id="UP000823914"/>
    </source>
</evidence>
<evidence type="ECO:0000256" key="1">
    <source>
        <dbReference type="SAM" id="Phobius"/>
    </source>
</evidence>
<keyword evidence="1" id="KW-0812">Transmembrane</keyword>
<keyword evidence="1" id="KW-0472">Membrane</keyword>
<protein>
    <submittedName>
        <fullName evidence="2">FeoB-associated Cys-rich membrane protein</fullName>
    </submittedName>
</protein>
<organism evidence="2 3">
    <name type="scientific">Candidatus Treponema excrementipullorum</name>
    <dbReference type="NCBI Taxonomy" id="2838768"/>
    <lineage>
        <taxon>Bacteria</taxon>
        <taxon>Pseudomonadati</taxon>
        <taxon>Spirochaetota</taxon>
        <taxon>Spirochaetia</taxon>
        <taxon>Spirochaetales</taxon>
        <taxon>Treponemataceae</taxon>
        <taxon>Treponema</taxon>
    </lineage>
</organism>
<proteinExistence type="predicted"/>
<accession>A0A9E2P060</accession>
<reference evidence="2" key="2">
    <citation type="submission" date="2021-04" db="EMBL/GenBank/DDBJ databases">
        <authorList>
            <person name="Gilroy R."/>
        </authorList>
    </citation>
    <scope>NUCLEOTIDE SEQUENCE</scope>
    <source>
        <strain evidence="2">Gambia15-2214</strain>
    </source>
</reference>
<dbReference type="AlphaFoldDB" id="A0A9E2P060"/>
<comment type="caution">
    <text evidence="2">The sequence shown here is derived from an EMBL/GenBank/DDBJ whole genome shotgun (WGS) entry which is preliminary data.</text>
</comment>
<feature type="transmembrane region" description="Helical" evidence="1">
    <location>
        <begin position="6"/>
        <end position="24"/>
    </location>
</feature>
<sequence>MNIADLIIALSVGVLVVFVLYFMIKNRKKGNSCCGTSGNTSCCGCSGCTSCSSCYSTTGDASKKRE</sequence>
<dbReference type="EMBL" id="JAHLFV010000240">
    <property type="protein sequence ID" value="MBU3850985.1"/>
    <property type="molecule type" value="Genomic_DNA"/>
</dbReference>
<gene>
    <name evidence="2" type="ORF">IAA16_10495</name>
</gene>
<evidence type="ECO:0000313" key="2">
    <source>
        <dbReference type="EMBL" id="MBU3850985.1"/>
    </source>
</evidence>
<keyword evidence="1" id="KW-1133">Transmembrane helix</keyword>
<reference evidence="2" key="1">
    <citation type="journal article" date="2021" name="PeerJ">
        <title>Extensive microbial diversity within the chicken gut microbiome revealed by metagenomics and culture.</title>
        <authorList>
            <person name="Gilroy R."/>
            <person name="Ravi A."/>
            <person name="Getino M."/>
            <person name="Pursley I."/>
            <person name="Horton D.L."/>
            <person name="Alikhan N.F."/>
            <person name="Baker D."/>
            <person name="Gharbi K."/>
            <person name="Hall N."/>
            <person name="Watson M."/>
            <person name="Adriaenssens E.M."/>
            <person name="Foster-Nyarko E."/>
            <person name="Jarju S."/>
            <person name="Secka A."/>
            <person name="Antonio M."/>
            <person name="Oren A."/>
            <person name="Chaudhuri R.R."/>
            <person name="La Ragione R."/>
            <person name="Hildebrand F."/>
            <person name="Pallen M.J."/>
        </authorList>
    </citation>
    <scope>NUCLEOTIDE SEQUENCE</scope>
    <source>
        <strain evidence="2">Gambia15-2214</strain>
    </source>
</reference>
<name>A0A9E2P060_9SPIR</name>